<evidence type="ECO:0000256" key="5">
    <source>
        <dbReference type="ARBA" id="ARBA00023242"/>
    </source>
</evidence>
<feature type="domain" description="Myb-like" evidence="7">
    <location>
        <begin position="1"/>
        <end position="47"/>
    </location>
</feature>
<dbReference type="AlphaFoldDB" id="A0A7L2RW97"/>
<sequence>KWTIEESEWIKEGVKKYGEGRWKSICQKYPFQNRTSVMIKDRWRTMKKLGLL</sequence>
<gene>
    <name evidence="9" type="primary">Terf2</name>
    <name evidence="9" type="ORF">NEOCOR_R09432</name>
</gene>
<dbReference type="PROSITE" id="PS50090">
    <property type="entry name" value="MYB_LIKE"/>
    <property type="match status" value="1"/>
</dbReference>
<dbReference type="PANTHER" id="PTHR46833:SF1">
    <property type="entry name" value="TELOMERIC REPEAT-BINDING FACTOR 2"/>
    <property type="match status" value="1"/>
</dbReference>
<feature type="non-terminal residue" evidence="9">
    <location>
        <position position="52"/>
    </location>
</feature>
<name>A0A7L2RW97_9PASS</name>
<reference evidence="9 10" key="1">
    <citation type="submission" date="2019-09" db="EMBL/GenBank/DDBJ databases">
        <title>Bird 10,000 Genomes (B10K) Project - Family phase.</title>
        <authorList>
            <person name="Zhang G."/>
        </authorList>
    </citation>
    <scope>NUCLEOTIDE SEQUENCE [LARGE SCALE GENOMIC DNA]</scope>
    <source>
        <strain evidence="9">B10K-DU-002-79</strain>
    </source>
</reference>
<feature type="non-terminal residue" evidence="9">
    <location>
        <position position="1"/>
    </location>
</feature>
<dbReference type="GO" id="GO:1905839">
    <property type="term" value="P:negative regulation of telomeric D-loop disassembly"/>
    <property type="evidence" value="ECO:0007669"/>
    <property type="project" value="TreeGrafter"/>
</dbReference>
<dbReference type="GO" id="GO:0032210">
    <property type="term" value="P:regulation of telomere maintenance via telomerase"/>
    <property type="evidence" value="ECO:0007669"/>
    <property type="project" value="TreeGrafter"/>
</dbReference>
<dbReference type="GO" id="GO:0032208">
    <property type="term" value="P:negative regulation of telomere maintenance via recombination"/>
    <property type="evidence" value="ECO:0007669"/>
    <property type="project" value="TreeGrafter"/>
</dbReference>
<proteinExistence type="predicted"/>
<dbReference type="Gene3D" id="1.10.10.60">
    <property type="entry name" value="Homeodomain-like"/>
    <property type="match status" value="1"/>
</dbReference>
<dbReference type="PANTHER" id="PTHR46833">
    <property type="entry name" value="TELOMERIC REPEAT-BINDING FACTOR 2 TERF2"/>
    <property type="match status" value="1"/>
</dbReference>
<evidence type="ECO:0000259" key="8">
    <source>
        <dbReference type="PROSITE" id="PS51294"/>
    </source>
</evidence>
<comment type="caution">
    <text evidence="9">The sequence shown here is derived from an EMBL/GenBank/DDBJ whole genome shotgun (WGS) entry which is preliminary data.</text>
</comment>
<keyword evidence="4" id="KW-0238">DNA-binding</keyword>
<dbReference type="GO" id="GO:0003691">
    <property type="term" value="F:double-stranded telomeric DNA binding"/>
    <property type="evidence" value="ECO:0007669"/>
    <property type="project" value="TreeGrafter"/>
</dbReference>
<feature type="domain" description="HTH myb-type" evidence="8">
    <location>
        <begin position="1"/>
        <end position="51"/>
    </location>
</feature>
<dbReference type="GO" id="GO:0005654">
    <property type="term" value="C:nucleoplasm"/>
    <property type="evidence" value="ECO:0007669"/>
    <property type="project" value="UniProtKB-ARBA"/>
</dbReference>
<dbReference type="Pfam" id="PF00249">
    <property type="entry name" value="Myb_DNA-binding"/>
    <property type="match status" value="1"/>
</dbReference>
<dbReference type="Proteomes" id="UP000560066">
    <property type="component" value="Unassembled WGS sequence"/>
</dbReference>
<dbReference type="SMART" id="SM00717">
    <property type="entry name" value="SANT"/>
    <property type="match status" value="1"/>
</dbReference>
<keyword evidence="2" id="KW-0158">Chromosome</keyword>
<dbReference type="GO" id="GO:0031627">
    <property type="term" value="P:telomeric loop formation"/>
    <property type="evidence" value="ECO:0007669"/>
    <property type="project" value="TreeGrafter"/>
</dbReference>
<dbReference type="InterPro" id="IPR017930">
    <property type="entry name" value="Myb_dom"/>
</dbReference>
<keyword evidence="6" id="KW-0131">Cell cycle</keyword>
<accession>A0A7L2RW97</accession>
<dbReference type="PROSITE" id="PS51294">
    <property type="entry name" value="HTH_MYB"/>
    <property type="match status" value="1"/>
</dbReference>
<evidence type="ECO:0000256" key="2">
    <source>
        <dbReference type="ARBA" id="ARBA00022454"/>
    </source>
</evidence>
<evidence type="ECO:0000256" key="4">
    <source>
        <dbReference type="ARBA" id="ARBA00023125"/>
    </source>
</evidence>
<dbReference type="SUPFAM" id="SSF46689">
    <property type="entry name" value="Homeodomain-like"/>
    <property type="match status" value="1"/>
</dbReference>
<dbReference type="FunFam" id="1.10.10.60:FF:000129">
    <property type="entry name" value="Telomeric repeat-binding factor 2"/>
    <property type="match status" value="1"/>
</dbReference>
<evidence type="ECO:0000259" key="7">
    <source>
        <dbReference type="PROSITE" id="PS50090"/>
    </source>
</evidence>
<dbReference type="InterPro" id="IPR009057">
    <property type="entry name" value="Homeodomain-like_sf"/>
</dbReference>
<evidence type="ECO:0000313" key="9">
    <source>
        <dbReference type="EMBL" id="NXS13622.1"/>
    </source>
</evidence>
<evidence type="ECO:0000313" key="10">
    <source>
        <dbReference type="Proteomes" id="UP000560066"/>
    </source>
</evidence>
<dbReference type="EMBL" id="VYZS01337816">
    <property type="protein sequence ID" value="NXS13622.1"/>
    <property type="molecule type" value="Genomic_DNA"/>
</dbReference>
<dbReference type="InterPro" id="IPR030657">
    <property type="entry name" value="TERF2"/>
</dbReference>
<keyword evidence="10" id="KW-1185">Reference proteome</keyword>
<dbReference type="GO" id="GO:0031848">
    <property type="term" value="P:protection from non-homologous end joining at telomere"/>
    <property type="evidence" value="ECO:0007669"/>
    <property type="project" value="InterPro"/>
</dbReference>
<dbReference type="GO" id="GO:0098505">
    <property type="term" value="F:G-rich strand telomeric DNA binding"/>
    <property type="evidence" value="ECO:0007669"/>
    <property type="project" value="TreeGrafter"/>
</dbReference>
<keyword evidence="5" id="KW-0539">Nucleus</keyword>
<dbReference type="GO" id="GO:0070198">
    <property type="term" value="P:protein localization to chromosome, telomeric region"/>
    <property type="evidence" value="ECO:0007669"/>
    <property type="project" value="TreeGrafter"/>
</dbReference>
<organism evidence="9 10">
    <name type="scientific">Neodrepanis coruscans</name>
    <name type="common">wattled asity</name>
    <dbReference type="NCBI Taxonomy" id="254563"/>
    <lineage>
        <taxon>Eukaryota</taxon>
        <taxon>Metazoa</taxon>
        <taxon>Chordata</taxon>
        <taxon>Craniata</taxon>
        <taxon>Vertebrata</taxon>
        <taxon>Euteleostomi</taxon>
        <taxon>Archelosauria</taxon>
        <taxon>Archosauria</taxon>
        <taxon>Dinosauria</taxon>
        <taxon>Saurischia</taxon>
        <taxon>Theropoda</taxon>
        <taxon>Coelurosauria</taxon>
        <taxon>Aves</taxon>
        <taxon>Neognathae</taxon>
        <taxon>Neoaves</taxon>
        <taxon>Telluraves</taxon>
        <taxon>Australaves</taxon>
        <taxon>Passeriformes</taxon>
        <taxon>Philepittidae</taxon>
        <taxon>Neodrepanis</taxon>
    </lineage>
</organism>
<dbReference type="CDD" id="cd11660">
    <property type="entry name" value="SANT_TRF"/>
    <property type="match status" value="1"/>
</dbReference>
<comment type="subcellular location">
    <subcellularLocation>
        <location evidence="1">Chromosome</location>
        <location evidence="1">Telomere</location>
    </subcellularLocation>
</comment>
<dbReference type="GO" id="GO:0003720">
    <property type="term" value="F:telomerase activity"/>
    <property type="evidence" value="ECO:0007669"/>
    <property type="project" value="TreeGrafter"/>
</dbReference>
<dbReference type="InterPro" id="IPR001005">
    <property type="entry name" value="SANT/Myb"/>
</dbReference>
<evidence type="ECO:0000256" key="1">
    <source>
        <dbReference type="ARBA" id="ARBA00004574"/>
    </source>
</evidence>
<dbReference type="GO" id="GO:0070187">
    <property type="term" value="C:shelterin complex"/>
    <property type="evidence" value="ECO:0007669"/>
    <property type="project" value="TreeGrafter"/>
</dbReference>
<evidence type="ECO:0000256" key="3">
    <source>
        <dbReference type="ARBA" id="ARBA00022895"/>
    </source>
</evidence>
<dbReference type="GO" id="GO:0061820">
    <property type="term" value="P:telomeric D-loop disassembly"/>
    <property type="evidence" value="ECO:0007669"/>
    <property type="project" value="TreeGrafter"/>
</dbReference>
<protein>
    <submittedName>
        <fullName evidence="9">TERF2 factor</fullName>
    </submittedName>
</protein>
<keyword evidence="3" id="KW-0779">Telomere</keyword>
<evidence type="ECO:0000256" key="6">
    <source>
        <dbReference type="ARBA" id="ARBA00023306"/>
    </source>
</evidence>
<dbReference type="OrthoDB" id="608866at2759"/>